<protein>
    <submittedName>
        <fullName evidence="1">Uncharacterized protein</fullName>
    </submittedName>
</protein>
<accession>X1GAC6</accession>
<proteinExistence type="predicted"/>
<feature type="non-terminal residue" evidence="1">
    <location>
        <position position="144"/>
    </location>
</feature>
<comment type="caution">
    <text evidence="1">The sequence shown here is derived from an EMBL/GenBank/DDBJ whole genome shotgun (WGS) entry which is preliminary data.</text>
</comment>
<name>X1GAC6_9ZZZZ</name>
<dbReference type="EMBL" id="BARU01008479">
    <property type="protein sequence ID" value="GAH41785.1"/>
    <property type="molecule type" value="Genomic_DNA"/>
</dbReference>
<sequence>MPDKDWSKYKTGGIQTQPKVGTLQTQEIQPQVQEKKDWSQYKTIKREEPEKIAGVDIKYTKTGHIDTRVFFKPPKWVLRFNKSVDEKITKQFKEKPASLLMKLMDVVTRAHPYEVMRDIKVEPEKYPTIISKLGHYLETIKEPK</sequence>
<reference evidence="1" key="1">
    <citation type="journal article" date="2014" name="Front. Microbiol.">
        <title>High frequency of phylogenetically diverse reductive dehalogenase-homologous genes in deep subseafloor sedimentary metagenomes.</title>
        <authorList>
            <person name="Kawai M."/>
            <person name="Futagami T."/>
            <person name="Toyoda A."/>
            <person name="Takaki Y."/>
            <person name="Nishi S."/>
            <person name="Hori S."/>
            <person name="Arai W."/>
            <person name="Tsubouchi T."/>
            <person name="Morono Y."/>
            <person name="Uchiyama I."/>
            <person name="Ito T."/>
            <person name="Fujiyama A."/>
            <person name="Inagaki F."/>
            <person name="Takami H."/>
        </authorList>
    </citation>
    <scope>NUCLEOTIDE SEQUENCE</scope>
    <source>
        <strain evidence="1">Expedition CK06-06</strain>
    </source>
</reference>
<gene>
    <name evidence="1" type="ORF">S03H2_16577</name>
</gene>
<dbReference type="AlphaFoldDB" id="X1GAC6"/>
<organism evidence="1">
    <name type="scientific">marine sediment metagenome</name>
    <dbReference type="NCBI Taxonomy" id="412755"/>
    <lineage>
        <taxon>unclassified sequences</taxon>
        <taxon>metagenomes</taxon>
        <taxon>ecological metagenomes</taxon>
    </lineage>
</organism>
<evidence type="ECO:0000313" key="1">
    <source>
        <dbReference type="EMBL" id="GAH41785.1"/>
    </source>
</evidence>